<dbReference type="Pfam" id="PF00023">
    <property type="entry name" value="Ank"/>
    <property type="match status" value="1"/>
</dbReference>
<evidence type="ECO:0000256" key="4">
    <source>
        <dbReference type="ARBA" id="ARBA00022989"/>
    </source>
</evidence>
<dbReference type="SUPFAM" id="SSF48403">
    <property type="entry name" value="Ankyrin repeat"/>
    <property type="match status" value="1"/>
</dbReference>
<comment type="subcellular location">
    <subcellularLocation>
        <location evidence="1">Membrane</location>
        <topology evidence="1">Multi-pass membrane protein</topology>
    </subcellularLocation>
</comment>
<dbReference type="GO" id="GO:0005886">
    <property type="term" value="C:plasma membrane"/>
    <property type="evidence" value="ECO:0007669"/>
    <property type="project" value="TreeGrafter"/>
</dbReference>
<dbReference type="PANTHER" id="PTHR24186:SF41">
    <property type="entry name" value="PGG DOMAIN-CONTAINING PROTEIN"/>
    <property type="match status" value="1"/>
</dbReference>
<evidence type="ECO:0000256" key="1">
    <source>
        <dbReference type="ARBA" id="ARBA00004141"/>
    </source>
</evidence>
<evidence type="ECO:0000256" key="6">
    <source>
        <dbReference type="ARBA" id="ARBA00023136"/>
    </source>
</evidence>
<feature type="repeat" description="ANK" evidence="7">
    <location>
        <begin position="521"/>
        <end position="545"/>
    </location>
</feature>
<evidence type="ECO:0000313" key="11">
    <source>
        <dbReference type="EnsemblPlants" id="ORUFI12G07380.1"/>
    </source>
</evidence>
<dbReference type="EnsemblPlants" id="ORUFI12G07380.1">
    <property type="protein sequence ID" value="ORUFI12G07380.1"/>
    <property type="gene ID" value="ORUFI12G07380"/>
</dbReference>
<evidence type="ECO:0000256" key="3">
    <source>
        <dbReference type="ARBA" id="ARBA00022737"/>
    </source>
</evidence>
<name>A0A0E0RFA0_ORYRU</name>
<evidence type="ECO:0000259" key="10">
    <source>
        <dbReference type="Pfam" id="PF13962"/>
    </source>
</evidence>
<evidence type="ECO:0000256" key="7">
    <source>
        <dbReference type="PROSITE-ProRule" id="PRU00023"/>
    </source>
</evidence>
<dbReference type="PANTHER" id="PTHR24186">
    <property type="entry name" value="PROTEIN PHOSPHATASE 1 REGULATORY SUBUNIT"/>
    <property type="match status" value="1"/>
</dbReference>
<feature type="region of interest" description="Disordered" evidence="8">
    <location>
        <begin position="31"/>
        <end position="57"/>
    </location>
</feature>
<dbReference type="Gramene" id="ORUFI12G07380.1">
    <property type="protein sequence ID" value="ORUFI12G07380.1"/>
    <property type="gene ID" value="ORUFI12G07380"/>
</dbReference>
<dbReference type="Proteomes" id="UP000008022">
    <property type="component" value="Unassembled WGS sequence"/>
</dbReference>
<feature type="repeat" description="ANK" evidence="7">
    <location>
        <begin position="300"/>
        <end position="332"/>
    </location>
</feature>
<keyword evidence="12" id="KW-1185">Reference proteome</keyword>
<keyword evidence="2 9" id="KW-0812">Transmembrane</keyword>
<feature type="domain" description="PGG" evidence="10">
    <location>
        <begin position="623"/>
        <end position="728"/>
    </location>
</feature>
<dbReference type="PROSITE" id="PS50088">
    <property type="entry name" value="ANK_REPEAT"/>
    <property type="match status" value="4"/>
</dbReference>
<feature type="repeat" description="ANK" evidence="7">
    <location>
        <begin position="449"/>
        <end position="475"/>
    </location>
</feature>
<feature type="compositionally biased region" description="Polar residues" evidence="8">
    <location>
        <begin position="127"/>
        <end position="136"/>
    </location>
</feature>
<dbReference type="Pfam" id="PF13962">
    <property type="entry name" value="PGG"/>
    <property type="match status" value="1"/>
</dbReference>
<accession>A0A0E0RFA0</accession>
<dbReference type="Gene3D" id="1.25.40.20">
    <property type="entry name" value="Ankyrin repeat-containing domain"/>
    <property type="match status" value="3"/>
</dbReference>
<dbReference type="InterPro" id="IPR036770">
    <property type="entry name" value="Ankyrin_rpt-contain_sf"/>
</dbReference>
<dbReference type="PROSITE" id="PS50297">
    <property type="entry name" value="ANK_REP_REGION"/>
    <property type="match status" value="4"/>
</dbReference>
<keyword evidence="4 9" id="KW-1133">Transmembrane helix</keyword>
<evidence type="ECO:0000256" key="8">
    <source>
        <dbReference type="SAM" id="MobiDB-lite"/>
    </source>
</evidence>
<organism evidence="11 12">
    <name type="scientific">Oryza rufipogon</name>
    <name type="common">Brownbeard rice</name>
    <name type="synonym">Asian wild rice</name>
    <dbReference type="NCBI Taxonomy" id="4529"/>
    <lineage>
        <taxon>Eukaryota</taxon>
        <taxon>Viridiplantae</taxon>
        <taxon>Streptophyta</taxon>
        <taxon>Embryophyta</taxon>
        <taxon>Tracheophyta</taxon>
        <taxon>Spermatophyta</taxon>
        <taxon>Magnoliopsida</taxon>
        <taxon>Liliopsida</taxon>
        <taxon>Poales</taxon>
        <taxon>Poaceae</taxon>
        <taxon>BOP clade</taxon>
        <taxon>Oryzoideae</taxon>
        <taxon>Oryzeae</taxon>
        <taxon>Oryzinae</taxon>
        <taxon>Oryza</taxon>
    </lineage>
</organism>
<proteinExistence type="predicted"/>
<dbReference type="eggNOG" id="KOG0504">
    <property type="taxonomic scope" value="Eukaryota"/>
</dbReference>
<keyword evidence="3" id="KW-0677">Repeat</keyword>
<feature type="transmembrane region" description="Helical" evidence="9">
    <location>
        <begin position="792"/>
        <end position="817"/>
    </location>
</feature>
<feature type="transmembrane region" description="Helical" evidence="9">
    <location>
        <begin position="631"/>
        <end position="650"/>
    </location>
</feature>
<feature type="transmembrane region" description="Helical" evidence="9">
    <location>
        <begin position="748"/>
        <end position="772"/>
    </location>
</feature>
<reference evidence="12" key="1">
    <citation type="submission" date="2013-06" db="EMBL/GenBank/DDBJ databases">
        <authorList>
            <person name="Zhao Q."/>
        </authorList>
    </citation>
    <scope>NUCLEOTIDE SEQUENCE</scope>
    <source>
        <strain evidence="12">cv. W1943</strain>
    </source>
</reference>
<dbReference type="Pfam" id="PF12796">
    <property type="entry name" value="Ank_2"/>
    <property type="match status" value="3"/>
</dbReference>
<dbReference type="InterPro" id="IPR026961">
    <property type="entry name" value="PGG_dom"/>
</dbReference>
<evidence type="ECO:0000313" key="12">
    <source>
        <dbReference type="Proteomes" id="UP000008022"/>
    </source>
</evidence>
<feature type="region of interest" description="Disordered" evidence="8">
    <location>
        <begin position="111"/>
        <end position="137"/>
    </location>
</feature>
<dbReference type="STRING" id="4529.A0A0E0RFA0"/>
<feature type="transmembrane region" description="Helical" evidence="9">
    <location>
        <begin position="670"/>
        <end position="691"/>
    </location>
</feature>
<reference evidence="11" key="2">
    <citation type="submission" date="2015-06" db="UniProtKB">
        <authorList>
            <consortium name="EnsemblPlants"/>
        </authorList>
    </citation>
    <scope>IDENTIFICATION</scope>
</reference>
<dbReference type="OMA" id="FMLHDPY"/>
<feature type="transmembrane region" description="Helical" evidence="9">
    <location>
        <begin position="703"/>
        <end position="728"/>
    </location>
</feature>
<keyword evidence="5 7" id="KW-0040">ANK repeat</keyword>
<dbReference type="InterPro" id="IPR002110">
    <property type="entry name" value="Ankyrin_rpt"/>
</dbReference>
<feature type="compositionally biased region" description="Low complexity" evidence="8">
    <location>
        <begin position="44"/>
        <end position="53"/>
    </location>
</feature>
<keyword evidence="6 9" id="KW-0472">Membrane</keyword>
<protein>
    <recommendedName>
        <fullName evidence="10">PGG domain-containing protein</fullName>
    </recommendedName>
</protein>
<evidence type="ECO:0000256" key="2">
    <source>
        <dbReference type="ARBA" id="ARBA00022692"/>
    </source>
</evidence>
<dbReference type="AlphaFoldDB" id="A0A0E0RFA0"/>
<evidence type="ECO:0000256" key="9">
    <source>
        <dbReference type="SAM" id="Phobius"/>
    </source>
</evidence>
<sequence length="829" mass="89580">MERAQPDQPVAAAAPGHVVLCFGASTAVAERQPEEGPAADSPVADAATGGAAAEPYARHDVDPPAAVAHVHALDHPAASIDAALPPRMPKHLYLAVFNGEKANVIEMLQLPNNGAPHGEEEEGQATDGASHSQPQTIDGAHHAEDQTVYDFPIAQVAINEEVGGAQNIHRDPHENKEGAQGQGHFVRNRVAIARREQYESRIDAVTAEGNTVLHIAASRGHAHAPGPDGTSQQEDLITVLYKARWHLLSSLNSEGETPLHRAARAGHVHAVQRIIAGVKENLEKLAENQLMDIIATRNCAGENALHLAAMHGHAQVVTTLLKYARDARLSSVLTEANNASALYLAVMSTSVATVKALLAHECNDTSAQGPKGQNALHAAAVLQNREMVNILLEKKPELASGVDDMKSTPLHFASSDGAYSIVHAILYPKSKSLFGDPAGQSLVAMQDSEGSTALHIAALMGHVNVVRLLIKASPDSADIRDKQGRTFLHIACADEGWQRPTVRYVVKNPMLHDLLNSQDKEGNTPLHLAANHGKFVDVYALISSGKVHPDIMNAEGETAFDIAKNTVSFFFMLHDPYTPATYNDQLGFSVEISTVMIMSNYKARFAPGRQDLVTKWTGKDMKNWRDSTSKNLIIVSALVATVAFAAIFNVPSTIGDNGKANLTRNVTYNAYIVLDTVAVLASVLATLLLVYGRTSESQRSWGYFTVSFHLLWISLLCLINAFLAALAAVETKRSFTRLIFYIVYYGTYSLILLLVTLGGPASSLPVLVKFVINIPRRSRLVISRHYPMIGSFVVNAIILSVINYIAIIVPLVIYSLWTFGTFGRGNQQS</sequence>
<feature type="repeat" description="ANK" evidence="7">
    <location>
        <begin position="254"/>
        <end position="275"/>
    </location>
</feature>
<dbReference type="SMART" id="SM00248">
    <property type="entry name" value="ANK"/>
    <property type="match status" value="8"/>
</dbReference>
<evidence type="ECO:0000256" key="5">
    <source>
        <dbReference type="ARBA" id="ARBA00023043"/>
    </source>
</evidence>
<dbReference type="HOGENOM" id="CLU_000134_36_3_1"/>